<dbReference type="EMBL" id="JBDNCH010000003">
    <property type="protein sequence ID" value="MEN9062978.1"/>
    <property type="molecule type" value="Genomic_DNA"/>
</dbReference>
<protein>
    <submittedName>
        <fullName evidence="2">DUF2793 domain-containing protein</fullName>
    </submittedName>
</protein>
<feature type="region of interest" description="Disordered" evidence="1">
    <location>
        <begin position="348"/>
        <end position="379"/>
    </location>
</feature>
<dbReference type="AlphaFoldDB" id="A0AAW9SVG2"/>
<feature type="region of interest" description="Disordered" evidence="1">
    <location>
        <begin position="592"/>
        <end position="617"/>
    </location>
</feature>
<gene>
    <name evidence="2" type="ORF">ABFB10_20380</name>
</gene>
<evidence type="ECO:0000313" key="3">
    <source>
        <dbReference type="Proteomes" id="UP001428774"/>
    </source>
</evidence>
<reference evidence="2 3" key="1">
    <citation type="submission" date="2024-05" db="EMBL/GenBank/DDBJ databases">
        <title>Genome sequence of Ponticoccus litoralis KCCM 90028.</title>
        <authorList>
            <person name="Kim J.M."/>
            <person name="Lee J.K."/>
            <person name="Choi B.J."/>
            <person name="Bayburt H."/>
            <person name="Baek J.H."/>
            <person name="Jeon C.O."/>
        </authorList>
    </citation>
    <scope>NUCLEOTIDE SEQUENCE [LARGE SCALE GENOMIC DNA]</scope>
    <source>
        <strain evidence="2 3">KCCM 90028</strain>
    </source>
</reference>
<name>A0AAW9SVG2_9RHOB</name>
<evidence type="ECO:0000313" key="2">
    <source>
        <dbReference type="EMBL" id="MEN9062978.1"/>
    </source>
</evidence>
<keyword evidence="3" id="KW-1185">Reference proteome</keyword>
<evidence type="ECO:0000256" key="1">
    <source>
        <dbReference type="SAM" id="MobiDB-lite"/>
    </source>
</evidence>
<accession>A0AAW9SVG2</accession>
<dbReference type="Pfam" id="PF10983">
    <property type="entry name" value="DUF2793"/>
    <property type="match status" value="1"/>
</dbReference>
<sequence length="643" mass="67922">MSQTSPRLTLPLLAPSQAQKHVTHNEALARLDLLVQLTVQAFEATTPPAAPVEGTIFALGAAPTGDWAGQAHQLAGFSGGGWIFIAPREGWQARLASTGVAHVWQDGAWGIQPTDLLGVNATADATNRLAVAAEAVLLSHDGAGHQVKVNKATASDTASLLFQTGWSGRAEMGTAGSDGFAIKVSDDGATWRQALRVDPATGHVGIGPDADTSHALGVAINATGPTICVRNTGGAGGAQFELIDDASGGNWRFKTVQGGSFKLRDHGKDVDHMFLYATPRRTEFAGGVRYGQLCGCGLAGSGGHGGGLHDLCSRRKRGGRHGLLGRNRLAADDGPGRGVIGVSRIKRARRRDPRRGHGLLPVLRGPGPNRMDPVGEPLQHRPRHRDLREIRQVPQDGRGGAAEILVAQHQRAGAEMAGQMVQCPPVGPQPEVERKGGGHLPRRRLRQTKARRPVTQLVLVPRQRHVRSRPQQEDHLGAGKDPRDIRQEEMRIGLFPAPGPRAGTGGTIPQAVQGQIRHVGMNFPAKPGAARGDLCLQPGPIPGIRPATAAAREKRQRRLDLGPGGPGLLPVAPPQQKGEPQVVERRIEAAADIHPEGLNRPRHDPRAAASDAADDEGGGVMRIIHMRGGVHGAISQGSWLPSG</sequence>
<comment type="caution">
    <text evidence="2">The sequence shown here is derived from an EMBL/GenBank/DDBJ whole genome shotgun (WGS) entry which is preliminary data.</text>
</comment>
<dbReference type="InterPro" id="IPR021251">
    <property type="entry name" value="DUF2793"/>
</dbReference>
<dbReference type="Proteomes" id="UP001428774">
    <property type="component" value="Unassembled WGS sequence"/>
</dbReference>
<organism evidence="2 3">
    <name type="scientific">Ponticoccus litoralis</name>
    <dbReference type="NCBI Taxonomy" id="422297"/>
    <lineage>
        <taxon>Bacteria</taxon>
        <taxon>Pseudomonadati</taxon>
        <taxon>Pseudomonadota</taxon>
        <taxon>Alphaproteobacteria</taxon>
        <taxon>Rhodobacterales</taxon>
        <taxon>Roseobacteraceae</taxon>
        <taxon>Ponticoccus</taxon>
    </lineage>
</organism>
<feature type="compositionally biased region" description="Basic and acidic residues" evidence="1">
    <location>
        <begin position="592"/>
        <end position="606"/>
    </location>
</feature>
<proteinExistence type="predicted"/>
<feature type="compositionally biased region" description="Basic residues" evidence="1">
    <location>
        <begin position="348"/>
        <end position="357"/>
    </location>
</feature>